<dbReference type="InterPro" id="IPR028118">
    <property type="entry name" value="Chibby_fam"/>
</dbReference>
<organism evidence="3 4">
    <name type="scientific">Allomyces macrogynus (strain ATCC 38327)</name>
    <name type="common">Allomyces javanicus var. macrogynus</name>
    <dbReference type="NCBI Taxonomy" id="578462"/>
    <lineage>
        <taxon>Eukaryota</taxon>
        <taxon>Fungi</taxon>
        <taxon>Fungi incertae sedis</taxon>
        <taxon>Blastocladiomycota</taxon>
        <taxon>Blastocladiomycetes</taxon>
        <taxon>Blastocladiales</taxon>
        <taxon>Blastocladiaceae</taxon>
        <taxon>Allomyces</taxon>
    </lineage>
</organism>
<evidence type="ECO:0000256" key="1">
    <source>
        <dbReference type="SAM" id="Coils"/>
    </source>
</evidence>
<feature type="compositionally biased region" description="Basic and acidic residues" evidence="2">
    <location>
        <begin position="14"/>
        <end position="36"/>
    </location>
</feature>
<dbReference type="Proteomes" id="UP000054350">
    <property type="component" value="Unassembled WGS sequence"/>
</dbReference>
<name>A0A0L0SM06_ALLM3</name>
<dbReference type="AlphaFoldDB" id="A0A0L0SM06"/>
<feature type="region of interest" description="Disordered" evidence="2">
    <location>
        <begin position="1"/>
        <end position="37"/>
    </location>
</feature>
<keyword evidence="4" id="KW-1185">Reference proteome</keyword>
<accession>A0A0L0SM06</accession>
<proteinExistence type="predicted"/>
<evidence type="ECO:0000313" key="3">
    <source>
        <dbReference type="EMBL" id="KNE63439.1"/>
    </source>
</evidence>
<dbReference type="VEuPathDB" id="FungiDB:AMAG_08567"/>
<reference evidence="4" key="2">
    <citation type="submission" date="2009-11" db="EMBL/GenBank/DDBJ databases">
        <title>The Genome Sequence of Allomyces macrogynus strain ATCC 38327.</title>
        <authorList>
            <consortium name="The Broad Institute Genome Sequencing Platform"/>
            <person name="Russ C."/>
            <person name="Cuomo C."/>
            <person name="Shea T."/>
            <person name="Young S.K."/>
            <person name="Zeng Q."/>
            <person name="Koehrsen M."/>
            <person name="Haas B."/>
            <person name="Borodovsky M."/>
            <person name="Guigo R."/>
            <person name="Alvarado L."/>
            <person name="Berlin A."/>
            <person name="Borenstein D."/>
            <person name="Chen Z."/>
            <person name="Engels R."/>
            <person name="Freedman E."/>
            <person name="Gellesch M."/>
            <person name="Goldberg J."/>
            <person name="Griggs A."/>
            <person name="Gujja S."/>
            <person name="Heiman D."/>
            <person name="Hepburn T."/>
            <person name="Howarth C."/>
            <person name="Jen D."/>
            <person name="Larson L."/>
            <person name="Lewis B."/>
            <person name="Mehta T."/>
            <person name="Park D."/>
            <person name="Pearson M."/>
            <person name="Roberts A."/>
            <person name="Saif S."/>
            <person name="Shenoy N."/>
            <person name="Sisk P."/>
            <person name="Stolte C."/>
            <person name="Sykes S."/>
            <person name="Walk T."/>
            <person name="White J."/>
            <person name="Yandava C."/>
            <person name="Burger G."/>
            <person name="Gray M.W."/>
            <person name="Holland P.W.H."/>
            <person name="King N."/>
            <person name="Lang F.B.F."/>
            <person name="Roger A.J."/>
            <person name="Ruiz-Trillo I."/>
            <person name="Lander E."/>
            <person name="Nusbaum C."/>
        </authorList>
    </citation>
    <scope>NUCLEOTIDE SEQUENCE [LARGE SCALE GENOMIC DNA]</scope>
    <source>
        <strain evidence="4">ATCC 38327</strain>
    </source>
</reference>
<evidence type="ECO:0000256" key="2">
    <source>
        <dbReference type="SAM" id="MobiDB-lite"/>
    </source>
</evidence>
<evidence type="ECO:0000313" key="4">
    <source>
        <dbReference type="Proteomes" id="UP000054350"/>
    </source>
</evidence>
<gene>
    <name evidence="3" type="ORF">AMAG_08567</name>
</gene>
<dbReference type="OrthoDB" id="2145765at2759"/>
<feature type="coiled-coil region" evidence="1">
    <location>
        <begin position="62"/>
        <end position="96"/>
    </location>
</feature>
<dbReference type="Pfam" id="PF14645">
    <property type="entry name" value="Chibby"/>
    <property type="match status" value="1"/>
</dbReference>
<dbReference type="EMBL" id="GG745342">
    <property type="protein sequence ID" value="KNE63439.1"/>
    <property type="molecule type" value="Genomic_DNA"/>
</dbReference>
<reference evidence="3 4" key="1">
    <citation type="submission" date="2009-11" db="EMBL/GenBank/DDBJ databases">
        <title>Annotation of Allomyces macrogynus ATCC 38327.</title>
        <authorList>
            <consortium name="The Broad Institute Genome Sequencing Platform"/>
            <person name="Russ C."/>
            <person name="Cuomo C."/>
            <person name="Burger G."/>
            <person name="Gray M.W."/>
            <person name="Holland P.W.H."/>
            <person name="King N."/>
            <person name="Lang F.B.F."/>
            <person name="Roger A.J."/>
            <person name="Ruiz-Trillo I."/>
            <person name="Young S.K."/>
            <person name="Zeng Q."/>
            <person name="Gargeya S."/>
            <person name="Fitzgerald M."/>
            <person name="Haas B."/>
            <person name="Abouelleil A."/>
            <person name="Alvarado L."/>
            <person name="Arachchi H.M."/>
            <person name="Berlin A."/>
            <person name="Chapman S.B."/>
            <person name="Gearin G."/>
            <person name="Goldberg J."/>
            <person name="Griggs A."/>
            <person name="Gujja S."/>
            <person name="Hansen M."/>
            <person name="Heiman D."/>
            <person name="Howarth C."/>
            <person name="Larimer J."/>
            <person name="Lui A."/>
            <person name="MacDonald P.J.P."/>
            <person name="McCowen C."/>
            <person name="Montmayeur A."/>
            <person name="Murphy C."/>
            <person name="Neiman D."/>
            <person name="Pearson M."/>
            <person name="Priest M."/>
            <person name="Roberts A."/>
            <person name="Saif S."/>
            <person name="Shea T."/>
            <person name="Sisk P."/>
            <person name="Stolte C."/>
            <person name="Sykes S."/>
            <person name="Wortman J."/>
            <person name="Nusbaum C."/>
            <person name="Birren B."/>
        </authorList>
    </citation>
    <scope>NUCLEOTIDE SEQUENCE [LARGE SCALE GENOMIC DNA]</scope>
    <source>
        <strain evidence="3 4">ATCC 38327</strain>
    </source>
</reference>
<keyword evidence="1" id="KW-0175">Coiled coil</keyword>
<protein>
    <submittedName>
        <fullName evidence="3">Uncharacterized protein</fullName>
    </submittedName>
</protein>
<sequence length="99" mass="11151">MSSALDAVKKHTRRLSESLKRSPLKEPRSGAIDDHPPPISLVLDGNEIVYENGMWAAATADGMQLKEQLAAVTERNQQLQEENQLLRFKLEVLMDMHVL</sequence>